<name>A0A517LQU6_9PEZI</name>
<proteinExistence type="predicted"/>
<accession>A0A517LQU6</accession>
<evidence type="ECO:0000313" key="2">
    <source>
        <dbReference type="Proteomes" id="UP000316270"/>
    </source>
</evidence>
<dbReference type="EMBL" id="CP042203">
    <property type="protein sequence ID" value="QDS78018.1"/>
    <property type="molecule type" value="Genomic_DNA"/>
</dbReference>
<dbReference type="AlphaFoldDB" id="A0A517LQU6"/>
<dbReference type="Proteomes" id="UP000316270">
    <property type="component" value="Chromosome 19"/>
</dbReference>
<evidence type="ECO:0000313" key="1">
    <source>
        <dbReference type="EMBL" id="QDS78018.1"/>
    </source>
</evidence>
<organism evidence="1 2">
    <name type="scientific">Venturia effusa</name>
    <dbReference type="NCBI Taxonomy" id="50376"/>
    <lineage>
        <taxon>Eukaryota</taxon>
        <taxon>Fungi</taxon>
        <taxon>Dikarya</taxon>
        <taxon>Ascomycota</taxon>
        <taxon>Pezizomycotina</taxon>
        <taxon>Dothideomycetes</taxon>
        <taxon>Pleosporomycetidae</taxon>
        <taxon>Venturiales</taxon>
        <taxon>Venturiaceae</taxon>
        <taxon>Venturia</taxon>
    </lineage>
</organism>
<reference evidence="1 2" key="1">
    <citation type="submission" date="2019-07" db="EMBL/GenBank/DDBJ databases">
        <title>Finished genome of Venturia effusa.</title>
        <authorList>
            <person name="Young C.A."/>
            <person name="Cox M.P."/>
            <person name="Ganley A.R.D."/>
            <person name="David W.J."/>
        </authorList>
    </citation>
    <scope>NUCLEOTIDE SEQUENCE [LARGE SCALE GENOMIC DNA]</scope>
    <source>
        <strain evidence="2">albino</strain>
    </source>
</reference>
<sequence>MVTIFISDLSDGVNVYEAVCCLTLVSSNRQIPGDHLPDPEFRFSIGVGTGGQPAVRPLSDQYSNQFGNPDFA</sequence>
<protein>
    <submittedName>
        <fullName evidence="1">Uncharacterized protein</fullName>
    </submittedName>
</protein>
<keyword evidence="2" id="KW-1185">Reference proteome</keyword>
<gene>
    <name evidence="1" type="ORF">FKW77_002798</name>
</gene>